<evidence type="ECO:0000256" key="11">
    <source>
        <dbReference type="ARBA" id="ARBA00023136"/>
    </source>
</evidence>
<dbReference type="CDD" id="cd00075">
    <property type="entry name" value="HATPase"/>
    <property type="match status" value="1"/>
</dbReference>
<dbReference type="SMART" id="SM00388">
    <property type="entry name" value="HisKA"/>
    <property type="match status" value="1"/>
</dbReference>
<comment type="cofactor">
    <cofactor evidence="2">
        <name>a divalent metal cation</name>
        <dbReference type="ChEBI" id="CHEBI:60240"/>
    </cofactor>
</comment>
<dbReference type="SUPFAM" id="SSF158472">
    <property type="entry name" value="HAMP domain-like"/>
    <property type="match status" value="1"/>
</dbReference>
<evidence type="ECO:0000256" key="4">
    <source>
        <dbReference type="ARBA" id="ARBA00012438"/>
    </source>
</evidence>
<dbReference type="InterPro" id="IPR005467">
    <property type="entry name" value="His_kinase_dom"/>
</dbReference>
<name>A0A3N1CZJ4_9ACTN</name>
<dbReference type="PROSITE" id="PS50109">
    <property type="entry name" value="HIS_KIN"/>
    <property type="match status" value="1"/>
</dbReference>
<comment type="caution">
    <text evidence="15">The sequence shown here is derived from an EMBL/GenBank/DDBJ whole genome shotgun (WGS) entry which is preliminary data.</text>
</comment>
<feature type="domain" description="HAMP" evidence="14">
    <location>
        <begin position="193"/>
        <end position="246"/>
    </location>
</feature>
<keyword evidence="11 12" id="KW-0472">Membrane</keyword>
<organism evidence="15 16">
    <name type="scientific">Actinocorallia herbida</name>
    <dbReference type="NCBI Taxonomy" id="58109"/>
    <lineage>
        <taxon>Bacteria</taxon>
        <taxon>Bacillati</taxon>
        <taxon>Actinomycetota</taxon>
        <taxon>Actinomycetes</taxon>
        <taxon>Streptosporangiales</taxon>
        <taxon>Thermomonosporaceae</taxon>
        <taxon>Actinocorallia</taxon>
    </lineage>
</organism>
<evidence type="ECO:0000256" key="5">
    <source>
        <dbReference type="ARBA" id="ARBA00022553"/>
    </source>
</evidence>
<accession>A0A3N1CZJ4</accession>
<evidence type="ECO:0000256" key="8">
    <source>
        <dbReference type="ARBA" id="ARBA00022777"/>
    </source>
</evidence>
<protein>
    <recommendedName>
        <fullName evidence="4">histidine kinase</fullName>
        <ecNumber evidence="4">2.7.13.3</ecNumber>
    </recommendedName>
</protein>
<proteinExistence type="predicted"/>
<dbReference type="AlphaFoldDB" id="A0A3N1CZJ4"/>
<keyword evidence="5" id="KW-0597">Phosphoprotein</keyword>
<evidence type="ECO:0000256" key="9">
    <source>
        <dbReference type="ARBA" id="ARBA00022989"/>
    </source>
</evidence>
<dbReference type="CDD" id="cd06225">
    <property type="entry name" value="HAMP"/>
    <property type="match status" value="1"/>
</dbReference>
<evidence type="ECO:0000259" key="13">
    <source>
        <dbReference type="PROSITE" id="PS50109"/>
    </source>
</evidence>
<dbReference type="InterPro" id="IPR036890">
    <property type="entry name" value="HATPase_C_sf"/>
</dbReference>
<dbReference type="InterPro" id="IPR050428">
    <property type="entry name" value="TCS_sensor_his_kinase"/>
</dbReference>
<sequence>MRPRGPGRWSLRSRLALTAAVLTACGLLAANGAGLFLLRSHLIAQVDERLGTMTSSVTSVTPQQIERLREILVELAPVRLSAGALDPQEFQLYFLAEEGARRILPPDDAEAGPDLPGRTALAGRAGDGPFTVSGTSGGSWRVEVMTLPGGFLALGASSLAEADTTFQRMLLINLVVMVGVLGALGLVARLVVGVGLRPLSRMEAVAAQIAAGDYARRVADADPHSEPGRLGRAINTMLDRVESEIGARKASEESMRRFLADASHELRTPLTSIRGFAELARWGGSADAALAKVEAEAARMGVLVDDLLLLARMDERRRLELAPVDLLALAAELVRDVHMRHPSRKVRLAGLDQDRAYFEPVLVRGDELRLRQIVGNLLDNAVRHTPEDASVTVRVGSARPGRAVVEVADTGPGVAPADAPHIFERFYRADRARSADGGTGLGLAIASVLTQAHEGRLELGETPGGGATFRLLLPIPSGL</sequence>
<dbReference type="FunFam" id="1.10.287.130:FF:000001">
    <property type="entry name" value="Two-component sensor histidine kinase"/>
    <property type="match status" value="1"/>
</dbReference>
<dbReference type="Pfam" id="PF02518">
    <property type="entry name" value="HATPase_c"/>
    <property type="match status" value="1"/>
</dbReference>
<dbReference type="Pfam" id="PF00512">
    <property type="entry name" value="HisKA"/>
    <property type="match status" value="1"/>
</dbReference>
<dbReference type="FunFam" id="3.30.565.10:FF:000006">
    <property type="entry name" value="Sensor histidine kinase WalK"/>
    <property type="match status" value="1"/>
</dbReference>
<comment type="catalytic activity">
    <reaction evidence="1">
        <text>ATP + protein L-histidine = ADP + protein N-phospho-L-histidine.</text>
        <dbReference type="EC" id="2.7.13.3"/>
    </reaction>
</comment>
<dbReference type="PRINTS" id="PR00344">
    <property type="entry name" value="BCTRLSENSOR"/>
</dbReference>
<dbReference type="SMART" id="SM00304">
    <property type="entry name" value="HAMP"/>
    <property type="match status" value="1"/>
</dbReference>
<reference evidence="15 16" key="1">
    <citation type="submission" date="2018-11" db="EMBL/GenBank/DDBJ databases">
        <title>Sequencing the genomes of 1000 actinobacteria strains.</title>
        <authorList>
            <person name="Klenk H.-P."/>
        </authorList>
    </citation>
    <scope>NUCLEOTIDE SEQUENCE [LARGE SCALE GENOMIC DNA]</scope>
    <source>
        <strain evidence="15 16">DSM 44254</strain>
    </source>
</reference>
<dbReference type="InterPro" id="IPR003661">
    <property type="entry name" value="HisK_dim/P_dom"/>
</dbReference>
<dbReference type="PROSITE" id="PS51257">
    <property type="entry name" value="PROKAR_LIPOPROTEIN"/>
    <property type="match status" value="1"/>
</dbReference>
<dbReference type="EC" id="2.7.13.3" evidence="4"/>
<evidence type="ECO:0000259" key="14">
    <source>
        <dbReference type="PROSITE" id="PS50885"/>
    </source>
</evidence>
<comment type="subcellular location">
    <subcellularLocation>
        <location evidence="3">Cell membrane</location>
    </subcellularLocation>
</comment>
<dbReference type="InterPro" id="IPR036097">
    <property type="entry name" value="HisK_dim/P_sf"/>
</dbReference>
<dbReference type="SUPFAM" id="SSF55874">
    <property type="entry name" value="ATPase domain of HSP90 chaperone/DNA topoisomerase II/histidine kinase"/>
    <property type="match status" value="1"/>
</dbReference>
<dbReference type="PANTHER" id="PTHR45436">
    <property type="entry name" value="SENSOR HISTIDINE KINASE YKOH"/>
    <property type="match status" value="1"/>
</dbReference>
<dbReference type="InterPro" id="IPR004358">
    <property type="entry name" value="Sig_transdc_His_kin-like_C"/>
</dbReference>
<feature type="transmembrane region" description="Helical" evidence="12">
    <location>
        <begin position="170"/>
        <end position="192"/>
    </location>
</feature>
<dbReference type="RefSeq" id="WP_123666081.1">
    <property type="nucleotide sequence ID" value="NZ_RJKE01000001.1"/>
</dbReference>
<dbReference type="Gene3D" id="6.10.340.10">
    <property type="match status" value="1"/>
</dbReference>
<dbReference type="Gene3D" id="3.30.565.10">
    <property type="entry name" value="Histidine kinase-like ATPase, C-terminal domain"/>
    <property type="match status" value="1"/>
</dbReference>
<evidence type="ECO:0000256" key="2">
    <source>
        <dbReference type="ARBA" id="ARBA00001968"/>
    </source>
</evidence>
<keyword evidence="16" id="KW-1185">Reference proteome</keyword>
<evidence type="ECO:0000256" key="1">
    <source>
        <dbReference type="ARBA" id="ARBA00000085"/>
    </source>
</evidence>
<evidence type="ECO:0000256" key="3">
    <source>
        <dbReference type="ARBA" id="ARBA00004236"/>
    </source>
</evidence>
<evidence type="ECO:0000256" key="12">
    <source>
        <dbReference type="SAM" id="Phobius"/>
    </source>
</evidence>
<dbReference type="PROSITE" id="PS50885">
    <property type="entry name" value="HAMP"/>
    <property type="match status" value="1"/>
</dbReference>
<dbReference type="InterPro" id="IPR003594">
    <property type="entry name" value="HATPase_dom"/>
</dbReference>
<evidence type="ECO:0000256" key="6">
    <source>
        <dbReference type="ARBA" id="ARBA00022679"/>
    </source>
</evidence>
<evidence type="ECO:0000256" key="10">
    <source>
        <dbReference type="ARBA" id="ARBA00023012"/>
    </source>
</evidence>
<dbReference type="PANTHER" id="PTHR45436:SF5">
    <property type="entry name" value="SENSOR HISTIDINE KINASE TRCS"/>
    <property type="match status" value="1"/>
</dbReference>
<evidence type="ECO:0000313" key="16">
    <source>
        <dbReference type="Proteomes" id="UP000272400"/>
    </source>
</evidence>
<dbReference type="Gene3D" id="1.10.287.130">
    <property type="match status" value="1"/>
</dbReference>
<dbReference type="CDD" id="cd00082">
    <property type="entry name" value="HisKA"/>
    <property type="match status" value="1"/>
</dbReference>
<dbReference type="Proteomes" id="UP000272400">
    <property type="component" value="Unassembled WGS sequence"/>
</dbReference>
<keyword evidence="8 15" id="KW-0418">Kinase</keyword>
<dbReference type="SUPFAM" id="SSF47384">
    <property type="entry name" value="Homodimeric domain of signal transducing histidine kinase"/>
    <property type="match status" value="1"/>
</dbReference>
<keyword evidence="9 12" id="KW-1133">Transmembrane helix</keyword>
<dbReference type="GO" id="GO:0000155">
    <property type="term" value="F:phosphorelay sensor kinase activity"/>
    <property type="evidence" value="ECO:0007669"/>
    <property type="project" value="InterPro"/>
</dbReference>
<keyword evidence="10" id="KW-0902">Two-component regulatory system</keyword>
<evidence type="ECO:0000256" key="7">
    <source>
        <dbReference type="ARBA" id="ARBA00022692"/>
    </source>
</evidence>
<dbReference type="OrthoDB" id="9786919at2"/>
<gene>
    <name evidence="15" type="ORF">EDD29_4282</name>
</gene>
<dbReference type="SMART" id="SM00387">
    <property type="entry name" value="HATPase_c"/>
    <property type="match status" value="1"/>
</dbReference>
<dbReference type="Pfam" id="PF00672">
    <property type="entry name" value="HAMP"/>
    <property type="match status" value="1"/>
</dbReference>
<dbReference type="InterPro" id="IPR003660">
    <property type="entry name" value="HAMP_dom"/>
</dbReference>
<keyword evidence="7 12" id="KW-0812">Transmembrane</keyword>
<evidence type="ECO:0000313" key="15">
    <source>
        <dbReference type="EMBL" id="ROO86704.1"/>
    </source>
</evidence>
<dbReference type="GO" id="GO:0005886">
    <property type="term" value="C:plasma membrane"/>
    <property type="evidence" value="ECO:0007669"/>
    <property type="project" value="UniProtKB-SubCell"/>
</dbReference>
<keyword evidence="6" id="KW-0808">Transferase</keyword>
<dbReference type="GO" id="GO:0005509">
    <property type="term" value="F:calcium ion binding"/>
    <property type="evidence" value="ECO:0007669"/>
    <property type="project" value="UniProtKB-ARBA"/>
</dbReference>
<feature type="domain" description="Histidine kinase" evidence="13">
    <location>
        <begin position="261"/>
        <end position="477"/>
    </location>
</feature>
<dbReference type="EMBL" id="RJKE01000001">
    <property type="protein sequence ID" value="ROO86704.1"/>
    <property type="molecule type" value="Genomic_DNA"/>
</dbReference>